<keyword evidence="2" id="KW-1185">Reference proteome</keyword>
<dbReference type="RefSeq" id="WP_147656153.1">
    <property type="nucleotide sequence ID" value="NZ_BMFM01000001.1"/>
</dbReference>
<dbReference type="OrthoDB" id="9806326at2"/>
<dbReference type="KEGG" id="yti:FNA67_11770"/>
<evidence type="ECO:0000313" key="1">
    <source>
        <dbReference type="EMBL" id="QEE20810.1"/>
    </source>
</evidence>
<reference evidence="1 2" key="1">
    <citation type="journal article" date="2015" name="Int. J. Syst. Evol. Microbiol.">
        <title>Youhaiella tibetensis gen. nov., sp. nov., isolated from subsurface sediment.</title>
        <authorList>
            <person name="Wang Y.X."/>
            <person name="Huang F.Q."/>
            <person name="Nogi Y."/>
            <person name="Pang S.J."/>
            <person name="Wang P.K."/>
            <person name="Lv J."/>
        </authorList>
    </citation>
    <scope>NUCLEOTIDE SEQUENCE [LARGE SCALE GENOMIC DNA]</scope>
    <source>
        <strain evidence="2">fig4</strain>
    </source>
</reference>
<dbReference type="PANTHER" id="PTHR40590">
    <property type="entry name" value="CYTOPLASMIC PROTEIN-RELATED"/>
    <property type="match status" value="1"/>
</dbReference>
<dbReference type="EMBL" id="CP041690">
    <property type="protein sequence ID" value="QEE20810.1"/>
    <property type="molecule type" value="Genomic_DNA"/>
</dbReference>
<evidence type="ECO:0000313" key="2">
    <source>
        <dbReference type="Proteomes" id="UP000321062"/>
    </source>
</evidence>
<organism evidence="1 2">
    <name type="scientific">Paradevosia tibetensis</name>
    <dbReference type="NCBI Taxonomy" id="1447062"/>
    <lineage>
        <taxon>Bacteria</taxon>
        <taxon>Pseudomonadati</taxon>
        <taxon>Pseudomonadota</taxon>
        <taxon>Alphaproteobacteria</taxon>
        <taxon>Hyphomicrobiales</taxon>
        <taxon>Devosiaceae</taxon>
        <taxon>Paradevosia</taxon>
    </lineage>
</organism>
<protein>
    <submittedName>
        <fullName evidence="1">TraB/GumN family protein</fullName>
    </submittedName>
</protein>
<dbReference type="Proteomes" id="UP000321062">
    <property type="component" value="Chromosome"/>
</dbReference>
<dbReference type="PANTHER" id="PTHR40590:SF1">
    <property type="entry name" value="CYTOPLASMIC PROTEIN"/>
    <property type="match status" value="1"/>
</dbReference>
<dbReference type="CDD" id="cd14789">
    <property type="entry name" value="Tiki"/>
    <property type="match status" value="1"/>
</dbReference>
<sequence>MNKWLSARVALVAACMWVLFSATAFALPAMWLAHKGDIRIWLFGSVHLLPPGIEWRSEILESALQNADAVYFEAIVDLEDPGADAREAMGKYLVPSGSRLLDLLTPEERELVAWAAKEVGAPVSGLNIFRPWVAAEVLTTFLAARQGFDFAAGVDVTLQGEVSRNKLRAFETLADQFAFFDEIPDDQQIAYLLSTAKGIQKTPDALKAIVANWAAGKPEEIAHNVADDLGTGGSTDDILLHRRNARWLEELKTLLGEPGDTLVVVGAAHLAGDGSLLDLLEAEGLTIERVQ</sequence>
<dbReference type="AlphaFoldDB" id="A0A5B9DN86"/>
<name>A0A5B9DN86_9HYPH</name>
<dbReference type="Pfam" id="PF01963">
    <property type="entry name" value="TraB_PrgY_gumN"/>
    <property type="match status" value="1"/>
</dbReference>
<accession>A0A5B9DN86</accession>
<dbReference type="InterPro" id="IPR002816">
    <property type="entry name" value="TraB/PrgY/GumN_fam"/>
</dbReference>
<proteinExistence type="predicted"/>
<dbReference type="InterPro" id="IPR047111">
    <property type="entry name" value="YbaP-like"/>
</dbReference>
<gene>
    <name evidence="1" type="ORF">FNA67_11770</name>
</gene>